<feature type="domain" description="Rhodanese" evidence="3">
    <location>
        <begin position="152"/>
        <end position="262"/>
    </location>
</feature>
<keyword evidence="1" id="KW-0808">Transferase</keyword>
<evidence type="ECO:0000256" key="2">
    <source>
        <dbReference type="ARBA" id="ARBA00022737"/>
    </source>
</evidence>
<dbReference type="PANTHER" id="PTHR11364">
    <property type="entry name" value="THIOSULFATE SULFERTANSFERASE"/>
    <property type="match status" value="1"/>
</dbReference>
<reference evidence="4" key="1">
    <citation type="journal article" date="2021" name="PeerJ">
        <title>Extensive microbial diversity within the chicken gut microbiome revealed by metagenomics and culture.</title>
        <authorList>
            <person name="Gilroy R."/>
            <person name="Ravi A."/>
            <person name="Getino M."/>
            <person name="Pursley I."/>
            <person name="Horton D.L."/>
            <person name="Alikhan N.F."/>
            <person name="Baker D."/>
            <person name="Gharbi K."/>
            <person name="Hall N."/>
            <person name="Watson M."/>
            <person name="Adriaenssens E.M."/>
            <person name="Foster-Nyarko E."/>
            <person name="Jarju S."/>
            <person name="Secka A."/>
            <person name="Antonio M."/>
            <person name="Oren A."/>
            <person name="Chaudhuri R.R."/>
            <person name="La Ragione R."/>
            <person name="Hildebrand F."/>
            <person name="Pallen M.J."/>
        </authorList>
    </citation>
    <scope>NUCLEOTIDE SEQUENCE</scope>
    <source>
        <strain evidence="4">ChiGjej3B3-7470</strain>
    </source>
</reference>
<dbReference type="InterPro" id="IPR001763">
    <property type="entry name" value="Rhodanese-like_dom"/>
</dbReference>
<dbReference type="CDD" id="cd01449">
    <property type="entry name" value="TST_Repeat_2"/>
    <property type="match status" value="1"/>
</dbReference>
<comment type="caution">
    <text evidence="4">The sequence shown here is derived from an EMBL/GenBank/DDBJ whole genome shotgun (WGS) entry which is preliminary data.</text>
</comment>
<proteinExistence type="predicted"/>
<name>A0A921JQA2_9ACTN</name>
<dbReference type="PANTHER" id="PTHR11364:SF27">
    <property type="entry name" value="SULFURTRANSFERASE"/>
    <property type="match status" value="1"/>
</dbReference>
<dbReference type="GO" id="GO:0004792">
    <property type="term" value="F:thiosulfate-cyanide sulfurtransferase activity"/>
    <property type="evidence" value="ECO:0007669"/>
    <property type="project" value="InterPro"/>
</dbReference>
<dbReference type="InterPro" id="IPR001307">
    <property type="entry name" value="Thiosulphate_STrfase_CS"/>
</dbReference>
<reference evidence="4" key="2">
    <citation type="submission" date="2021-09" db="EMBL/GenBank/DDBJ databases">
        <authorList>
            <person name="Gilroy R."/>
        </authorList>
    </citation>
    <scope>NUCLEOTIDE SEQUENCE</scope>
    <source>
        <strain evidence="4">ChiGjej3B3-7470</strain>
    </source>
</reference>
<sequence>MISPVVSVDDLSAIPDAVLVDARHYLDGRSAEAAYREGHIPGAVFVSMDDVLANPPSPAAGRHPLPAPERFAAGMAAAGISLDSTVVAYDDAGGAMAARIVWMLRLLGVDAALLDGGLAAWSGPLTTDVPTPTEGHFPAQPWPEDALATIDELGGAVVIDARAPERYRGDLEPIDPVAGHIPGARNFPMTGNLASDGRFLEPEALRQRFHGLGEASDVISSCGSGVTACHNLIAMEYAGLGRGRLYPGSWSQYSNSGRPIATGD</sequence>
<dbReference type="InterPro" id="IPR045078">
    <property type="entry name" value="TST/MPST-like"/>
</dbReference>
<dbReference type="InterPro" id="IPR036873">
    <property type="entry name" value="Rhodanese-like_dom_sf"/>
</dbReference>
<feature type="domain" description="Rhodanese" evidence="3">
    <location>
        <begin position="13"/>
        <end position="127"/>
    </location>
</feature>
<dbReference type="Gene3D" id="3.40.250.10">
    <property type="entry name" value="Rhodanese-like domain"/>
    <property type="match status" value="2"/>
</dbReference>
<dbReference type="Pfam" id="PF00581">
    <property type="entry name" value="Rhodanese"/>
    <property type="match status" value="2"/>
</dbReference>
<organism evidence="4 5">
    <name type="scientific">Tessaracoccus flavescens</name>
    <dbReference type="NCBI Taxonomy" id="399497"/>
    <lineage>
        <taxon>Bacteria</taxon>
        <taxon>Bacillati</taxon>
        <taxon>Actinomycetota</taxon>
        <taxon>Actinomycetes</taxon>
        <taxon>Propionibacteriales</taxon>
        <taxon>Propionibacteriaceae</taxon>
        <taxon>Tessaracoccus</taxon>
    </lineage>
</organism>
<evidence type="ECO:0000256" key="1">
    <source>
        <dbReference type="ARBA" id="ARBA00022679"/>
    </source>
</evidence>
<dbReference type="SMART" id="SM00450">
    <property type="entry name" value="RHOD"/>
    <property type="match status" value="2"/>
</dbReference>
<dbReference type="PROSITE" id="PS50206">
    <property type="entry name" value="RHODANESE_3"/>
    <property type="match status" value="2"/>
</dbReference>
<dbReference type="AlphaFoldDB" id="A0A921JQA2"/>
<dbReference type="SUPFAM" id="SSF52821">
    <property type="entry name" value="Rhodanese/Cell cycle control phosphatase"/>
    <property type="match status" value="2"/>
</dbReference>
<gene>
    <name evidence="4" type="ORF">K8V15_02490</name>
</gene>
<keyword evidence="2" id="KW-0677">Repeat</keyword>
<protein>
    <submittedName>
        <fullName evidence="4">Sulfurtransferase</fullName>
    </submittedName>
</protein>
<evidence type="ECO:0000313" key="5">
    <source>
        <dbReference type="Proteomes" id="UP000712713"/>
    </source>
</evidence>
<dbReference type="Proteomes" id="UP000712713">
    <property type="component" value="Unassembled WGS sequence"/>
</dbReference>
<evidence type="ECO:0000259" key="3">
    <source>
        <dbReference type="PROSITE" id="PS50206"/>
    </source>
</evidence>
<dbReference type="EMBL" id="DYZF01000060">
    <property type="protein sequence ID" value="HJE50842.1"/>
    <property type="molecule type" value="Genomic_DNA"/>
</dbReference>
<evidence type="ECO:0000313" key="4">
    <source>
        <dbReference type="EMBL" id="HJE50842.1"/>
    </source>
</evidence>
<accession>A0A921JQA2</accession>
<dbReference type="CDD" id="cd01448">
    <property type="entry name" value="TST_Repeat_1"/>
    <property type="match status" value="1"/>
</dbReference>
<dbReference type="PROSITE" id="PS00380">
    <property type="entry name" value="RHODANESE_1"/>
    <property type="match status" value="1"/>
</dbReference>